<evidence type="ECO:0000313" key="2">
    <source>
        <dbReference type="EMBL" id="MFJ2824912.1"/>
    </source>
</evidence>
<dbReference type="EMBL" id="JBIUYY010000014">
    <property type="protein sequence ID" value="MFJ2824912.1"/>
    <property type="molecule type" value="Genomic_DNA"/>
</dbReference>
<sequence>MSSEDRTRSSLGPLPRRAGWLAGGTFASLALVMGAAVAAPAAVGAPQPAGAVVSDTGEHCDLAAANKATDPPAVSAQPAGGDKCKVGPTGPRGPKGKTGATGPTGPTGATGPTGPTGPQGASGQCFDVDAVRPAAAREVKAVLSDTVTYAGIRDLTPAPTPWRWYDLTDTGETYPTDACAVSVSSQANIVNIEVLTTGGEIYETSCTINPGTPDALTCNEVWTAANPQPVAGANGLARFANKSLAQEDMNLRPAEAH</sequence>
<evidence type="ECO:0000256" key="1">
    <source>
        <dbReference type="SAM" id="MobiDB-lite"/>
    </source>
</evidence>
<proteinExistence type="predicted"/>
<feature type="compositionally biased region" description="Low complexity" evidence="1">
    <location>
        <begin position="97"/>
        <end position="118"/>
    </location>
</feature>
<feature type="region of interest" description="Disordered" evidence="1">
    <location>
        <begin position="68"/>
        <end position="123"/>
    </location>
</feature>
<name>A0ABW8ENR1_STRT5</name>
<gene>
    <name evidence="2" type="ORF">ACIO7M_27955</name>
</gene>
<dbReference type="RefSeq" id="WP_365510986.1">
    <property type="nucleotide sequence ID" value="NZ_JBFANW010000267.1"/>
</dbReference>
<keyword evidence="3" id="KW-1185">Reference proteome</keyword>
<comment type="caution">
    <text evidence="2">The sequence shown here is derived from an EMBL/GenBank/DDBJ whole genome shotgun (WGS) entry which is preliminary data.</text>
</comment>
<evidence type="ECO:0008006" key="4">
    <source>
        <dbReference type="Google" id="ProtNLM"/>
    </source>
</evidence>
<dbReference type="Proteomes" id="UP001617351">
    <property type="component" value="Unassembled WGS sequence"/>
</dbReference>
<reference evidence="2 3" key="1">
    <citation type="submission" date="2024-10" db="EMBL/GenBank/DDBJ databases">
        <title>The Natural Products Discovery Center: Release of the First 8490 Sequenced Strains for Exploring Actinobacteria Biosynthetic Diversity.</title>
        <authorList>
            <person name="Kalkreuter E."/>
            <person name="Kautsar S.A."/>
            <person name="Yang D."/>
            <person name="Bader C.D."/>
            <person name="Teijaro C.N."/>
            <person name="Fluegel L."/>
            <person name="Davis C.M."/>
            <person name="Simpson J.R."/>
            <person name="Lauterbach L."/>
            <person name="Steele A.D."/>
            <person name="Gui C."/>
            <person name="Meng S."/>
            <person name="Li G."/>
            <person name="Viehrig K."/>
            <person name="Ye F."/>
            <person name="Su P."/>
            <person name="Kiefer A.F."/>
            <person name="Nichols A."/>
            <person name="Cepeda A.J."/>
            <person name="Yan W."/>
            <person name="Fan B."/>
            <person name="Jiang Y."/>
            <person name="Adhikari A."/>
            <person name="Zheng C.-J."/>
            <person name="Schuster L."/>
            <person name="Cowan T.M."/>
            <person name="Smanski M.J."/>
            <person name="Chevrette M.G."/>
            <person name="De Carvalho L.P.S."/>
            <person name="Shen B."/>
        </authorList>
    </citation>
    <scope>NUCLEOTIDE SEQUENCE [LARGE SCALE GENOMIC DNA]</scope>
    <source>
        <strain evidence="2 3">NPDC087220</strain>
    </source>
</reference>
<dbReference type="Gene3D" id="1.20.5.320">
    <property type="entry name" value="6-Phosphogluconate Dehydrogenase, domain 3"/>
    <property type="match status" value="1"/>
</dbReference>
<accession>A0ABW8ENR1</accession>
<organism evidence="2 3">
    <name type="scientific">Streptomyces toxytricini</name>
    <name type="common">Actinomyces toxytricini</name>
    <dbReference type="NCBI Taxonomy" id="67369"/>
    <lineage>
        <taxon>Bacteria</taxon>
        <taxon>Bacillati</taxon>
        <taxon>Actinomycetota</taxon>
        <taxon>Actinomycetes</taxon>
        <taxon>Kitasatosporales</taxon>
        <taxon>Streptomycetaceae</taxon>
        <taxon>Streptomyces</taxon>
    </lineage>
</organism>
<evidence type="ECO:0000313" key="3">
    <source>
        <dbReference type="Proteomes" id="UP001617351"/>
    </source>
</evidence>
<protein>
    <recommendedName>
        <fullName evidence="4">Collagen-like protein</fullName>
    </recommendedName>
</protein>